<reference evidence="1" key="1">
    <citation type="submission" date="2022-12" db="EMBL/GenBank/DDBJ databases">
        <title>Reference genome sequencing for broad-spectrum identification of bacterial and archaeal isolates by mass spectrometry.</title>
        <authorList>
            <person name="Sekiguchi Y."/>
            <person name="Tourlousse D.M."/>
        </authorList>
    </citation>
    <scope>NUCLEOTIDE SEQUENCE</scope>
    <source>
        <strain evidence="1">10succ1</strain>
    </source>
</reference>
<dbReference type="InterPro" id="IPR036412">
    <property type="entry name" value="HAD-like_sf"/>
</dbReference>
<sequence length="254" mass="28756">MYKLVVFDIDGTLAVRWNEIPETTLETIRRLKERGIHCLMATGRGSVAVEEMVRLTGIEDYVALNGQYIFYGGRVTYKYVYPKEVTKRIAEICREVGCYYGFINERGYYIPDLDELRGKHGSPILTSVKTIDDLGEDEEVNQIVVFCEKEKYSYFDELKKDYIMTSWHTGGFDMHINTRSKAEGVREIAEDLGIGRDEILCFGDGENDIELLEYAGMGVAMGSAGEKVKKAADLVTEAAEENGIYNICRKLGMI</sequence>
<dbReference type="RefSeq" id="WP_281833857.1">
    <property type="nucleotide sequence ID" value="NZ_BSDY01000003.1"/>
</dbReference>
<dbReference type="PANTHER" id="PTHR10000">
    <property type="entry name" value="PHOSPHOSERINE PHOSPHATASE"/>
    <property type="match status" value="1"/>
</dbReference>
<name>A0A9W6GHP2_9FUSO</name>
<dbReference type="Gene3D" id="3.40.50.1000">
    <property type="entry name" value="HAD superfamily/HAD-like"/>
    <property type="match status" value="1"/>
</dbReference>
<keyword evidence="2" id="KW-1185">Reference proteome</keyword>
<proteinExistence type="predicted"/>
<comment type="caution">
    <text evidence="1">The sequence shown here is derived from an EMBL/GenBank/DDBJ whole genome shotgun (WGS) entry which is preliminary data.</text>
</comment>
<dbReference type="GO" id="GO:0016791">
    <property type="term" value="F:phosphatase activity"/>
    <property type="evidence" value="ECO:0007669"/>
    <property type="project" value="TreeGrafter"/>
</dbReference>
<dbReference type="PANTHER" id="PTHR10000:SF25">
    <property type="entry name" value="PHOSPHATASE YKRA-RELATED"/>
    <property type="match status" value="1"/>
</dbReference>
<dbReference type="NCBIfam" id="TIGR01484">
    <property type="entry name" value="HAD-SF-IIB"/>
    <property type="match status" value="1"/>
</dbReference>
<dbReference type="SFLD" id="SFLDG01140">
    <property type="entry name" value="C2.B:_Phosphomannomutase_and_P"/>
    <property type="match status" value="1"/>
</dbReference>
<dbReference type="InterPro" id="IPR006379">
    <property type="entry name" value="HAD-SF_hydro_IIB"/>
</dbReference>
<evidence type="ECO:0000313" key="1">
    <source>
        <dbReference type="EMBL" id="GLI55418.1"/>
    </source>
</evidence>
<dbReference type="Pfam" id="PF08282">
    <property type="entry name" value="Hydrolase_3"/>
    <property type="match status" value="1"/>
</dbReference>
<dbReference type="NCBIfam" id="TIGR00099">
    <property type="entry name" value="Cof-subfamily"/>
    <property type="match status" value="1"/>
</dbReference>
<evidence type="ECO:0000313" key="2">
    <source>
        <dbReference type="Proteomes" id="UP001144471"/>
    </source>
</evidence>
<protein>
    <submittedName>
        <fullName evidence="1">Phosphatase</fullName>
    </submittedName>
</protein>
<organism evidence="1 2">
    <name type="scientific">Propionigenium maris DSM 9537</name>
    <dbReference type="NCBI Taxonomy" id="1123000"/>
    <lineage>
        <taxon>Bacteria</taxon>
        <taxon>Fusobacteriati</taxon>
        <taxon>Fusobacteriota</taxon>
        <taxon>Fusobacteriia</taxon>
        <taxon>Fusobacteriales</taxon>
        <taxon>Fusobacteriaceae</taxon>
        <taxon>Propionigenium</taxon>
    </lineage>
</organism>
<dbReference type="PROSITE" id="PS01229">
    <property type="entry name" value="COF_2"/>
    <property type="match status" value="1"/>
</dbReference>
<dbReference type="Gene3D" id="3.30.1240.10">
    <property type="match status" value="1"/>
</dbReference>
<dbReference type="InterPro" id="IPR023214">
    <property type="entry name" value="HAD_sf"/>
</dbReference>
<accession>A0A9W6GHP2</accession>
<dbReference type="SUPFAM" id="SSF56784">
    <property type="entry name" value="HAD-like"/>
    <property type="match status" value="1"/>
</dbReference>
<dbReference type="AlphaFoldDB" id="A0A9W6GHP2"/>
<dbReference type="InterPro" id="IPR000150">
    <property type="entry name" value="Cof"/>
</dbReference>
<dbReference type="GO" id="GO:0000287">
    <property type="term" value="F:magnesium ion binding"/>
    <property type="evidence" value="ECO:0007669"/>
    <property type="project" value="TreeGrafter"/>
</dbReference>
<gene>
    <name evidence="1" type="ORF">PM10SUCC1_09320</name>
</gene>
<dbReference type="EMBL" id="BSDY01000003">
    <property type="protein sequence ID" value="GLI55418.1"/>
    <property type="molecule type" value="Genomic_DNA"/>
</dbReference>
<dbReference type="SFLD" id="SFLDS00003">
    <property type="entry name" value="Haloacid_Dehalogenase"/>
    <property type="match status" value="1"/>
</dbReference>
<dbReference type="Proteomes" id="UP001144471">
    <property type="component" value="Unassembled WGS sequence"/>
</dbReference>
<dbReference type="GO" id="GO:0005829">
    <property type="term" value="C:cytosol"/>
    <property type="evidence" value="ECO:0007669"/>
    <property type="project" value="TreeGrafter"/>
</dbReference>